<dbReference type="InterPro" id="IPR049052">
    <property type="entry name" value="nSTAND1"/>
</dbReference>
<evidence type="ECO:0000313" key="4">
    <source>
        <dbReference type="Proteomes" id="UP000054241"/>
    </source>
</evidence>
<evidence type="ECO:0000256" key="1">
    <source>
        <dbReference type="SAM" id="MobiDB-lite"/>
    </source>
</evidence>
<dbReference type="InterPro" id="IPR001387">
    <property type="entry name" value="Cro/C1-type_HTH"/>
</dbReference>
<dbReference type="SUPFAM" id="SSF52540">
    <property type="entry name" value="P-loop containing nucleoside triphosphate hydrolases"/>
    <property type="match status" value="1"/>
</dbReference>
<organism evidence="3 4">
    <name type="scientific">Streptomyces cellostaticus</name>
    <dbReference type="NCBI Taxonomy" id="67285"/>
    <lineage>
        <taxon>Bacteria</taxon>
        <taxon>Bacillati</taxon>
        <taxon>Actinomycetota</taxon>
        <taxon>Actinomycetes</taxon>
        <taxon>Kitasatosporales</taxon>
        <taxon>Streptomycetaceae</taxon>
        <taxon>Streptomyces</taxon>
    </lineage>
</organism>
<feature type="domain" description="HTH cro/C1-type" evidence="2">
    <location>
        <begin position="41"/>
        <end position="97"/>
    </location>
</feature>
<dbReference type="SUPFAM" id="SSF47413">
    <property type="entry name" value="lambda repressor-like DNA-binding domains"/>
    <property type="match status" value="1"/>
</dbReference>
<protein>
    <recommendedName>
        <fullName evidence="2">HTH cro/C1-type domain-containing protein</fullName>
    </recommendedName>
</protein>
<dbReference type="AlphaFoldDB" id="A0A117PYE1"/>
<dbReference type="STRING" id="67285.AQI88_00065"/>
<dbReference type="InterPro" id="IPR010982">
    <property type="entry name" value="Lambda_DNA-bd_dom_sf"/>
</dbReference>
<accession>A0A117PYE1</accession>
<proteinExistence type="predicted"/>
<dbReference type="Pfam" id="PF20703">
    <property type="entry name" value="nSTAND1"/>
    <property type="match status" value="1"/>
</dbReference>
<comment type="caution">
    <text evidence="3">The sequence shown here is derived from an EMBL/GenBank/DDBJ whole genome shotgun (WGS) entry which is preliminary data.</text>
</comment>
<name>A0A117PYE1_9ACTN</name>
<dbReference type="Pfam" id="PF13560">
    <property type="entry name" value="HTH_31"/>
    <property type="match status" value="1"/>
</dbReference>
<feature type="region of interest" description="Disordered" evidence="1">
    <location>
        <begin position="275"/>
        <end position="323"/>
    </location>
</feature>
<dbReference type="GO" id="GO:0003677">
    <property type="term" value="F:DNA binding"/>
    <property type="evidence" value="ECO:0007669"/>
    <property type="project" value="InterPro"/>
</dbReference>
<reference evidence="3 4" key="1">
    <citation type="submission" date="2015-10" db="EMBL/GenBank/DDBJ databases">
        <title>Draft genome sequence of Streptomyces cellostaticus DSM 40189, type strain for the species Streptomyces cellostaticus.</title>
        <authorList>
            <person name="Ruckert C."/>
            <person name="Winkler A."/>
            <person name="Kalinowski J."/>
            <person name="Kampfer P."/>
            <person name="Glaeser S."/>
        </authorList>
    </citation>
    <scope>NUCLEOTIDE SEQUENCE [LARGE SCALE GENOMIC DNA]</scope>
    <source>
        <strain evidence="3 4">DSM 40189</strain>
    </source>
</reference>
<dbReference type="Gene3D" id="1.10.260.40">
    <property type="entry name" value="lambda repressor-like DNA-binding domains"/>
    <property type="match status" value="1"/>
</dbReference>
<feature type="compositionally biased region" description="Low complexity" evidence="1">
    <location>
        <begin position="278"/>
        <end position="292"/>
    </location>
</feature>
<dbReference type="Proteomes" id="UP000054241">
    <property type="component" value="Unassembled WGS sequence"/>
</dbReference>
<dbReference type="SMART" id="SM00530">
    <property type="entry name" value="HTH_XRE"/>
    <property type="match status" value="1"/>
</dbReference>
<sequence>MIVALNVNDDTCVRFMEVRVMGRPERPVDPQAGPVQRLAHELRELRKAAGSPSYRTMAKAAGFSATALSLAAAGERLPSLAVVQGYVRACGGDLAEWELRWKDAEAEANQAPVEDMEDAPAPYRGLARFEPDDRHLFFGRDRMIDEVGHLVCDHRFAVLFGASGSGKSSLLRAGLIPRLQEEIVVRGLPAVLRILTPGATPATTYGHLLSPAADEPGSWVVVDQFEEVFTLCRDPQERSRFVDLLLAARDPDSRLRVLVAVRADFYARCAEPSAVIGPSSSPAPRRASASAPDRVGRRRDGAGGHGGYERVVCAGQPGQWQGT</sequence>
<gene>
    <name evidence="3" type="ORF">AQI88_00065</name>
</gene>
<dbReference type="EMBL" id="LMWL01000001">
    <property type="protein sequence ID" value="KUM99007.1"/>
    <property type="molecule type" value="Genomic_DNA"/>
</dbReference>
<dbReference type="InterPro" id="IPR027417">
    <property type="entry name" value="P-loop_NTPase"/>
</dbReference>
<evidence type="ECO:0000259" key="2">
    <source>
        <dbReference type="SMART" id="SM00530"/>
    </source>
</evidence>
<keyword evidence="4" id="KW-1185">Reference proteome</keyword>
<evidence type="ECO:0000313" key="3">
    <source>
        <dbReference type="EMBL" id="KUM99007.1"/>
    </source>
</evidence>
<dbReference type="CDD" id="cd00267">
    <property type="entry name" value="ABC_ATPase"/>
    <property type="match status" value="1"/>
</dbReference>